<name>A0ABM3WTB6_ERIEU</name>
<dbReference type="RefSeq" id="XP_060039798.1">
    <property type="nucleotide sequence ID" value="XM_060183815.1"/>
</dbReference>
<dbReference type="InterPro" id="IPR017853">
    <property type="entry name" value="GH"/>
</dbReference>
<dbReference type="InterPro" id="IPR011583">
    <property type="entry name" value="Chitinase_II/V-like_cat"/>
</dbReference>
<keyword evidence="8" id="KW-1185">Reference proteome</keyword>
<evidence type="ECO:0000256" key="6">
    <source>
        <dbReference type="SAM" id="SignalP"/>
    </source>
</evidence>
<comment type="function">
    <text evidence="2">Saccharide- and LPS-binding protein with possible roles in pathogen sensing and endotoxin neutralization. Ligand-binding specificity relates to the length of the oligosaccharides, with preference for chitotetraose (in vitro).</text>
</comment>
<feature type="region of interest" description="Disordered" evidence="5">
    <location>
        <begin position="459"/>
        <end position="483"/>
    </location>
</feature>
<dbReference type="Gene3D" id="1.10.8.360">
    <property type="entry name" value="3,6-anhydro-alpha-l-galactosidase"/>
    <property type="match status" value="1"/>
</dbReference>
<dbReference type="SMART" id="SM00636">
    <property type="entry name" value="Glyco_18"/>
    <property type="match status" value="1"/>
</dbReference>
<dbReference type="InterPro" id="IPR001223">
    <property type="entry name" value="Glyco_hydro18_cat"/>
</dbReference>
<dbReference type="Gene3D" id="3.20.20.80">
    <property type="entry name" value="Glycosidases"/>
    <property type="match status" value="1"/>
</dbReference>
<keyword evidence="6" id="KW-0732">Signal</keyword>
<evidence type="ECO:0000256" key="5">
    <source>
        <dbReference type="SAM" id="MobiDB-lite"/>
    </source>
</evidence>
<protein>
    <recommendedName>
        <fullName evidence="4">Chitinase domain-containing protein 1</fullName>
    </recommendedName>
</protein>
<feature type="chain" id="PRO_5045116368" description="Chitinase domain-containing protein 1" evidence="6">
    <location>
        <begin position="20"/>
        <end position="483"/>
    </location>
</feature>
<proteinExistence type="inferred from homology"/>
<evidence type="ECO:0000256" key="2">
    <source>
        <dbReference type="ARBA" id="ARBA00037756"/>
    </source>
</evidence>
<comment type="subunit">
    <text evidence="3">Interacts with STAB1.</text>
</comment>
<accession>A0ABM3WTB6</accession>
<gene>
    <name evidence="9" type="primary">CHID1</name>
</gene>
<reference evidence="9" key="1">
    <citation type="submission" date="2025-08" db="UniProtKB">
        <authorList>
            <consortium name="RefSeq"/>
        </authorList>
    </citation>
    <scope>IDENTIFICATION</scope>
</reference>
<dbReference type="InterPro" id="IPR029070">
    <property type="entry name" value="Chitinase_insertion_sf"/>
</dbReference>
<comment type="similarity">
    <text evidence="1">Belongs to the glycosyl hydrolase 18 family.</text>
</comment>
<organism evidence="8 9">
    <name type="scientific">Erinaceus europaeus</name>
    <name type="common">Western European hedgehog</name>
    <dbReference type="NCBI Taxonomy" id="9365"/>
    <lineage>
        <taxon>Eukaryota</taxon>
        <taxon>Metazoa</taxon>
        <taxon>Chordata</taxon>
        <taxon>Craniata</taxon>
        <taxon>Vertebrata</taxon>
        <taxon>Euteleostomi</taxon>
        <taxon>Mammalia</taxon>
        <taxon>Eutheria</taxon>
        <taxon>Laurasiatheria</taxon>
        <taxon>Eulipotyphla</taxon>
        <taxon>Erinaceidae</taxon>
        <taxon>Erinaceinae</taxon>
        <taxon>Erinaceus</taxon>
    </lineage>
</organism>
<evidence type="ECO:0000313" key="9">
    <source>
        <dbReference type="RefSeq" id="XP_060039798.1"/>
    </source>
</evidence>
<evidence type="ECO:0000259" key="7">
    <source>
        <dbReference type="PROSITE" id="PS51910"/>
    </source>
</evidence>
<dbReference type="PANTHER" id="PTHR46066:SF2">
    <property type="entry name" value="CHITINASE DOMAIN-CONTAINING PROTEIN 1"/>
    <property type="match status" value="1"/>
</dbReference>
<dbReference type="Pfam" id="PF00704">
    <property type="entry name" value="Glyco_hydro_18"/>
    <property type="match status" value="1"/>
</dbReference>
<dbReference type="SUPFAM" id="SSF51445">
    <property type="entry name" value="(Trans)glycosidases"/>
    <property type="match status" value="1"/>
</dbReference>
<sequence length="483" mass="53112">MRTLLGALWVILACGSVHTTLSKSDAKKAASKTLLEKTQLSDRPVQERGLVAADVRVEDVVLEHRSYCAARARERLFPGEVLGYVTPWNSHGYDVAKVFGAKFTQISPVWLQLKRRGREMFEVTGLHDVDQGWMRAVRKQARGLRIVPRLLFEDWTHEDFRSVLDSEDEIEELGRTVVQVAKSQHFEGFVVEVWSQLLSQKRVGLIHMLTHLAETLHQARLLAVLVIPPALAPGTEQPGTFTHKELQQLAPVLDGFSLMTYDYPNGLQPGPNAPLSWVRACVQVLDPKAQWRSKILLGLNLYGVDYAASRDAREPVVGTRYIQMLKEHRPHLLWDSQAAEHVFEYKKSRGGKHVVFYPTLKGRGGPSDTPAAVRAGAAGAGSGAGCRRVYVGAGPGPGLLLRPALDAGPGGRTRGRTGQLARDLQPEYSPVHVPHTVCAVVSVWCWRGARELVASAHRGWTAGPDDTGVSRGPAQGHPEPQGD</sequence>
<evidence type="ECO:0000256" key="3">
    <source>
        <dbReference type="ARBA" id="ARBA00038832"/>
    </source>
</evidence>
<evidence type="ECO:0000256" key="1">
    <source>
        <dbReference type="ARBA" id="ARBA00009336"/>
    </source>
</evidence>
<evidence type="ECO:0000256" key="4">
    <source>
        <dbReference type="ARBA" id="ARBA00040976"/>
    </source>
</evidence>
<feature type="domain" description="GH18" evidence="7">
    <location>
        <begin position="79"/>
        <end position="483"/>
    </location>
</feature>
<dbReference type="PROSITE" id="PS51910">
    <property type="entry name" value="GH18_2"/>
    <property type="match status" value="1"/>
</dbReference>
<dbReference type="PANTHER" id="PTHR46066">
    <property type="entry name" value="CHITINASE DOMAIN-CONTAINING PROTEIN 1 FAMILY MEMBER"/>
    <property type="match status" value="1"/>
</dbReference>
<dbReference type="Gene3D" id="3.10.50.10">
    <property type="match status" value="1"/>
</dbReference>
<dbReference type="Proteomes" id="UP001652624">
    <property type="component" value="Unplaced"/>
</dbReference>
<feature type="signal peptide" evidence="6">
    <location>
        <begin position="1"/>
        <end position="19"/>
    </location>
</feature>
<dbReference type="GeneID" id="103125726"/>
<evidence type="ECO:0000313" key="8">
    <source>
        <dbReference type="Proteomes" id="UP001652624"/>
    </source>
</evidence>
<dbReference type="CDD" id="cd02876">
    <property type="entry name" value="GH18_SI-CLP"/>
    <property type="match status" value="1"/>
</dbReference>